<dbReference type="GO" id="GO:0000978">
    <property type="term" value="F:RNA polymerase II cis-regulatory region sequence-specific DNA binding"/>
    <property type="evidence" value="ECO:0000318"/>
    <property type="project" value="GO_Central"/>
</dbReference>
<evidence type="ECO:0000256" key="1">
    <source>
        <dbReference type="ARBA" id="ARBA00022723"/>
    </source>
</evidence>
<proteinExistence type="predicted"/>
<evidence type="ECO:0000256" key="2">
    <source>
        <dbReference type="ARBA" id="ARBA00023015"/>
    </source>
</evidence>
<feature type="domain" description="Xylanolytic transcriptional activator regulatory" evidence="7">
    <location>
        <begin position="319"/>
        <end position="393"/>
    </location>
</feature>
<dbReference type="RefSeq" id="XP_050468244.1">
    <property type="nucleotide sequence ID" value="XM_050612304.1"/>
</dbReference>
<dbReference type="InParanoid" id="C8VG64"/>
<dbReference type="SMART" id="SM00906">
    <property type="entry name" value="Fungal_trans"/>
    <property type="match status" value="1"/>
</dbReference>
<keyword evidence="1" id="KW-0479">Metal-binding</keyword>
<dbReference type="HOGENOM" id="CLU_008599_2_4_1"/>
<dbReference type="Gene3D" id="4.10.240.10">
    <property type="entry name" value="Zn(2)-C6 fungal-type DNA-binding domain"/>
    <property type="match status" value="1"/>
</dbReference>
<dbReference type="GO" id="GO:0005634">
    <property type="term" value="C:nucleus"/>
    <property type="evidence" value="ECO:0000318"/>
    <property type="project" value="GO_Central"/>
</dbReference>
<evidence type="ECO:0000313" key="8">
    <source>
        <dbReference type="EMBL" id="CBF81695.1"/>
    </source>
</evidence>
<keyword evidence="4" id="KW-0804">Transcription</keyword>
<reference evidence="9" key="1">
    <citation type="journal article" date="2005" name="Nature">
        <title>Sequencing of Aspergillus nidulans and comparative analysis with A. fumigatus and A. oryzae.</title>
        <authorList>
            <person name="Galagan J.E."/>
            <person name="Calvo S.E."/>
            <person name="Cuomo C."/>
            <person name="Ma L.J."/>
            <person name="Wortman J.R."/>
            <person name="Batzoglou S."/>
            <person name="Lee S.I."/>
            <person name="Basturkmen M."/>
            <person name="Spevak C.C."/>
            <person name="Clutterbuck J."/>
            <person name="Kapitonov V."/>
            <person name="Jurka J."/>
            <person name="Scazzocchio C."/>
            <person name="Farman M."/>
            <person name="Butler J."/>
            <person name="Purcell S."/>
            <person name="Harris S."/>
            <person name="Braus G.H."/>
            <person name="Draht O."/>
            <person name="Busch S."/>
            <person name="D'Enfert C."/>
            <person name="Bouchier C."/>
            <person name="Goldman G.H."/>
            <person name="Bell-Pedersen D."/>
            <person name="Griffiths-Jones S."/>
            <person name="Doonan J.H."/>
            <person name="Yu J."/>
            <person name="Vienken K."/>
            <person name="Pain A."/>
            <person name="Freitag M."/>
            <person name="Selker E.U."/>
            <person name="Archer D.B."/>
            <person name="Penalva M.A."/>
            <person name="Oakley B.R."/>
            <person name="Momany M."/>
            <person name="Tanaka T."/>
            <person name="Kumagai T."/>
            <person name="Asai K."/>
            <person name="Machida M."/>
            <person name="Nierman W.C."/>
            <person name="Denning D.W."/>
            <person name="Caddick M."/>
            <person name="Hynes M."/>
            <person name="Paoletti M."/>
            <person name="Fischer R."/>
            <person name="Miller B."/>
            <person name="Dyer P."/>
            <person name="Sachs M.S."/>
            <person name="Osmani S.A."/>
            <person name="Birren B.W."/>
        </authorList>
    </citation>
    <scope>NUCLEOTIDE SEQUENCE [LARGE SCALE GENOMIC DNA]</scope>
    <source>
        <strain evidence="9">FGSC A4 / ATCC 38163 / CBS 112.46 / NRRL 194 / M139</strain>
    </source>
</reference>
<keyword evidence="2" id="KW-0805">Transcription regulation</keyword>
<protein>
    <recommendedName>
        <fullName evidence="7">Xylanolytic transcriptional activator regulatory domain-containing protein</fullName>
    </recommendedName>
</protein>
<evidence type="ECO:0000256" key="5">
    <source>
        <dbReference type="ARBA" id="ARBA00023242"/>
    </source>
</evidence>
<organism evidence="8 9">
    <name type="scientific">Emericella nidulans (strain FGSC A4 / ATCC 38163 / CBS 112.46 / NRRL 194 / M139)</name>
    <name type="common">Aspergillus nidulans</name>
    <dbReference type="NCBI Taxonomy" id="227321"/>
    <lineage>
        <taxon>Eukaryota</taxon>
        <taxon>Fungi</taxon>
        <taxon>Dikarya</taxon>
        <taxon>Ascomycota</taxon>
        <taxon>Pezizomycotina</taxon>
        <taxon>Eurotiomycetes</taxon>
        <taxon>Eurotiomycetidae</taxon>
        <taxon>Eurotiales</taxon>
        <taxon>Aspergillaceae</taxon>
        <taxon>Aspergillus</taxon>
        <taxon>Aspergillus subgen. Nidulantes</taxon>
    </lineage>
</organism>
<evidence type="ECO:0000256" key="3">
    <source>
        <dbReference type="ARBA" id="ARBA00023125"/>
    </source>
</evidence>
<dbReference type="OMA" id="RRVVWWI"/>
<dbReference type="InterPro" id="IPR001138">
    <property type="entry name" value="Zn2Cys6_DnaBD"/>
</dbReference>
<gene>
    <name evidence="8" type="ORF">ANIA_10679</name>
</gene>
<dbReference type="InterPro" id="IPR007219">
    <property type="entry name" value="XnlR_reg_dom"/>
</dbReference>
<dbReference type="Proteomes" id="UP000000560">
    <property type="component" value="Chromosome V"/>
</dbReference>
<dbReference type="InterPro" id="IPR036864">
    <property type="entry name" value="Zn2-C6_fun-type_DNA-bd_sf"/>
</dbReference>
<dbReference type="InterPro" id="IPR051127">
    <property type="entry name" value="Fungal_SecMet_Regulators"/>
</dbReference>
<dbReference type="Pfam" id="PF04082">
    <property type="entry name" value="Fungal_trans"/>
    <property type="match status" value="1"/>
</dbReference>
<dbReference type="OrthoDB" id="3364175at2759"/>
<dbReference type="GO" id="GO:0000981">
    <property type="term" value="F:DNA-binding transcription factor activity, RNA polymerase II-specific"/>
    <property type="evidence" value="ECO:0000318"/>
    <property type="project" value="GO_Central"/>
</dbReference>
<sequence length="710" mass="79718">MPKSVSRRSGLFEMRACAECRVRERPLKTRTSPCAYCAKTNKPCVFGPRPSRTPLTRRNLDAAEARCASLLSLLRRLNPEVDVEDALRTVAPEFEHHQYPHPVEPLEPEPDSESPDSSRRFEWNEASTSNPPDGMVSLPTASAESGYLGHSSGTRLLQTISDLFPENVTLDQQQDDSPARVSQTGSPSLLLHFANTAVLDNLIDAYFLWYNRSYPILHESTFREKYRNRQRIPSRSSWHLIFYLVLAIGHWVSTGGMELGQDSYYMAARSRMSMRMLESGSLAAVQAFLLMVCPDLPIAGCVLTFQGNYLQKRDRPNTGYNYIGIAYRMALGLGLHREPPSGQTNDSLFNERRRAVWWVVYCFDSGFSLTTGRPVMASDSFIETRLPRNIDDSISALDSPLPSPVDRPTTYSAIIAHGRLVSIGNRIFSEIISCPYRQSFSFRAPRSIDHQLKAWRLSLPSYFTGQDIPPWFRGPRAVVGWKEQNLRMLLWWGSQRLCNDNVSMSAEREEARNMCHLAAVETIQDITTFCLDYADAVHVGLSWYATYFLFQASVVLSIHHLKPVPQLDRGMAAVNRELWLSSVERARRCFASLGATNRAAFRCLAVLDRIRDHSPRELAQAELGGQPQRLRAHADAVYQGDPLETGITDASVASLTVDPTLQMFFEDTSWENDLFEGLNGFPGTDEVDLSESVPGRSGPTVPSYLNGSAI</sequence>
<evidence type="ECO:0000256" key="4">
    <source>
        <dbReference type="ARBA" id="ARBA00023163"/>
    </source>
</evidence>
<dbReference type="AlphaFoldDB" id="C8VG64"/>
<dbReference type="CDD" id="cd12148">
    <property type="entry name" value="fungal_TF_MHR"/>
    <property type="match status" value="1"/>
</dbReference>
<keyword evidence="5" id="KW-0539">Nucleus</keyword>
<name>C8VG64_EMENI</name>
<feature type="region of interest" description="Disordered" evidence="6">
    <location>
        <begin position="93"/>
        <end position="149"/>
    </location>
</feature>
<evidence type="ECO:0000259" key="7">
    <source>
        <dbReference type="SMART" id="SM00906"/>
    </source>
</evidence>
<dbReference type="PANTHER" id="PTHR47424">
    <property type="entry name" value="REGULATORY PROTEIN GAL4"/>
    <property type="match status" value="1"/>
</dbReference>
<feature type="region of interest" description="Disordered" evidence="6">
    <location>
        <begin position="685"/>
        <end position="710"/>
    </location>
</feature>
<dbReference type="GO" id="GO:0008270">
    <property type="term" value="F:zinc ion binding"/>
    <property type="evidence" value="ECO:0007669"/>
    <property type="project" value="InterPro"/>
</dbReference>
<evidence type="ECO:0000313" key="9">
    <source>
        <dbReference type="Proteomes" id="UP000000560"/>
    </source>
</evidence>
<dbReference type="PANTHER" id="PTHR47424:SF2">
    <property type="entry name" value="TRANSCRIPTION FACTOR DOMAIN-CONTAINING PROTEIN-RELATED"/>
    <property type="match status" value="1"/>
</dbReference>
<dbReference type="CDD" id="cd00067">
    <property type="entry name" value="GAL4"/>
    <property type="match status" value="1"/>
</dbReference>
<evidence type="ECO:0000256" key="6">
    <source>
        <dbReference type="SAM" id="MobiDB-lite"/>
    </source>
</evidence>
<dbReference type="GeneID" id="2871842"/>
<reference evidence="9" key="2">
    <citation type="journal article" date="2009" name="Fungal Genet. Biol.">
        <title>The 2008 update of the Aspergillus nidulans genome annotation: a community effort.</title>
        <authorList>
            <person name="Wortman J.R."/>
            <person name="Gilsenan J.M."/>
            <person name="Joardar V."/>
            <person name="Deegan J."/>
            <person name="Clutterbuck J."/>
            <person name="Andersen M.R."/>
            <person name="Archer D."/>
            <person name="Bencina M."/>
            <person name="Braus G."/>
            <person name="Coutinho P."/>
            <person name="von Dohren H."/>
            <person name="Doonan J."/>
            <person name="Driessen A.J."/>
            <person name="Durek P."/>
            <person name="Espeso E."/>
            <person name="Fekete E."/>
            <person name="Flipphi M."/>
            <person name="Estrada C.G."/>
            <person name="Geysens S."/>
            <person name="Goldman G."/>
            <person name="de Groot P.W."/>
            <person name="Hansen K."/>
            <person name="Harris S.D."/>
            <person name="Heinekamp T."/>
            <person name="Helmstaedt K."/>
            <person name="Henrissat B."/>
            <person name="Hofmann G."/>
            <person name="Homan T."/>
            <person name="Horio T."/>
            <person name="Horiuchi H."/>
            <person name="James S."/>
            <person name="Jones M."/>
            <person name="Karaffa L."/>
            <person name="Karanyi Z."/>
            <person name="Kato M."/>
            <person name="Keller N."/>
            <person name="Kelly D.E."/>
            <person name="Kiel J.A."/>
            <person name="Kim J.M."/>
            <person name="van der Klei I.J."/>
            <person name="Klis F.M."/>
            <person name="Kovalchuk A."/>
            <person name="Krasevec N."/>
            <person name="Kubicek C.P."/>
            <person name="Liu B."/>
            <person name="Maccabe A."/>
            <person name="Meyer V."/>
            <person name="Mirabito P."/>
            <person name="Miskei M."/>
            <person name="Mos M."/>
            <person name="Mullins J."/>
            <person name="Nelson D.R."/>
            <person name="Nielsen J."/>
            <person name="Oakley B.R."/>
            <person name="Osmani S.A."/>
            <person name="Pakula T."/>
            <person name="Paszewski A."/>
            <person name="Paulsen I."/>
            <person name="Pilsyk S."/>
            <person name="Pocsi I."/>
            <person name="Punt P.J."/>
            <person name="Ram A.F."/>
            <person name="Ren Q."/>
            <person name="Robellet X."/>
            <person name="Robson G."/>
            <person name="Seiboth B."/>
            <person name="van Solingen P."/>
            <person name="Specht T."/>
            <person name="Sun J."/>
            <person name="Taheri-Talesh N."/>
            <person name="Takeshita N."/>
            <person name="Ussery D."/>
            <person name="vanKuyk P.A."/>
            <person name="Visser H."/>
            <person name="van de Vondervoort P.J."/>
            <person name="de Vries R.P."/>
            <person name="Walton J."/>
            <person name="Xiang X."/>
            <person name="Xiong Y."/>
            <person name="Zeng A.P."/>
            <person name="Brandt B.W."/>
            <person name="Cornell M.J."/>
            <person name="van den Hondel C.A."/>
            <person name="Visser J."/>
            <person name="Oliver S.G."/>
            <person name="Turner G."/>
        </authorList>
    </citation>
    <scope>GENOME REANNOTATION</scope>
    <source>
        <strain evidence="9">FGSC A4 / ATCC 38163 / CBS 112.46 / NRRL 194 / M139</strain>
    </source>
</reference>
<dbReference type="GO" id="GO:0006351">
    <property type="term" value="P:DNA-templated transcription"/>
    <property type="evidence" value="ECO:0007669"/>
    <property type="project" value="InterPro"/>
</dbReference>
<keyword evidence="3" id="KW-0238">DNA-binding</keyword>
<dbReference type="KEGG" id="ani:ANIA_10679"/>
<dbReference type="eggNOG" id="ENOG502QSMN">
    <property type="taxonomic scope" value="Eukaryota"/>
</dbReference>
<dbReference type="EMBL" id="BN001305">
    <property type="protein sequence ID" value="CBF81695.1"/>
    <property type="molecule type" value="Genomic_DNA"/>
</dbReference>
<keyword evidence="9" id="KW-1185">Reference proteome</keyword>
<accession>C8VG64</accession>